<gene>
    <name evidence="1" type="ORF">CFBP6411_04389</name>
</gene>
<accession>A0A2K4WIL5</accession>
<sequence>MLLISPTLFQLIEHPVLSCIQLAHHQLKLLGREWAWRIVARHMTSEDHP</sequence>
<organism evidence="1 2">
    <name type="scientific">Pseudomonas syringae group genomosp. 3</name>
    <dbReference type="NCBI Taxonomy" id="251701"/>
    <lineage>
        <taxon>Bacteria</taxon>
        <taxon>Pseudomonadati</taxon>
        <taxon>Pseudomonadota</taxon>
        <taxon>Gammaproteobacteria</taxon>
        <taxon>Pseudomonadales</taxon>
        <taxon>Pseudomonadaceae</taxon>
        <taxon>Pseudomonas</taxon>
    </lineage>
</organism>
<name>A0A2K4WIL5_9PSED</name>
<evidence type="ECO:0000313" key="2">
    <source>
        <dbReference type="Proteomes" id="UP000238093"/>
    </source>
</evidence>
<dbReference type="Proteomes" id="UP000238093">
    <property type="component" value="Chromosome I"/>
</dbReference>
<proteinExistence type="predicted"/>
<dbReference type="EMBL" id="LT963408">
    <property type="protein sequence ID" value="SOS35746.1"/>
    <property type="molecule type" value="Genomic_DNA"/>
</dbReference>
<reference evidence="1 2" key="1">
    <citation type="submission" date="2017-11" db="EMBL/GenBank/DDBJ databases">
        <authorList>
            <person name="Han C.G."/>
        </authorList>
    </citation>
    <scope>NUCLEOTIDE SEQUENCE [LARGE SCALE GENOMIC DNA]</scope>
    <source>
        <strain evidence="1">CFBP6411</strain>
    </source>
</reference>
<evidence type="ECO:0000313" key="1">
    <source>
        <dbReference type="EMBL" id="SOS35746.1"/>
    </source>
</evidence>
<dbReference type="AlphaFoldDB" id="A0A2K4WIL5"/>
<protein>
    <submittedName>
        <fullName evidence="1">Uncharacterized protein</fullName>
    </submittedName>
</protein>